<evidence type="ECO:0000313" key="2">
    <source>
        <dbReference type="EMBL" id="MCU7695024.1"/>
    </source>
</evidence>
<organism evidence="2 3">
    <name type="scientific">Haoranjiania flava</name>
    <dbReference type="NCBI Taxonomy" id="1856322"/>
    <lineage>
        <taxon>Bacteria</taxon>
        <taxon>Pseudomonadati</taxon>
        <taxon>Bacteroidota</taxon>
        <taxon>Chitinophagia</taxon>
        <taxon>Chitinophagales</taxon>
        <taxon>Chitinophagaceae</taxon>
        <taxon>Haoranjiania</taxon>
    </lineage>
</organism>
<keyword evidence="1" id="KW-0472">Membrane</keyword>
<dbReference type="EMBL" id="JAOTPL010000017">
    <property type="protein sequence ID" value="MCU7695024.1"/>
    <property type="molecule type" value="Genomic_DNA"/>
</dbReference>
<dbReference type="RefSeq" id="WP_263038510.1">
    <property type="nucleotide sequence ID" value="NZ_JAOTPL010000017.1"/>
</dbReference>
<feature type="transmembrane region" description="Helical" evidence="1">
    <location>
        <begin position="36"/>
        <end position="54"/>
    </location>
</feature>
<gene>
    <name evidence="2" type="ORF">OD355_10890</name>
</gene>
<name>A0AAE3LL58_9BACT</name>
<evidence type="ECO:0000256" key="1">
    <source>
        <dbReference type="SAM" id="Phobius"/>
    </source>
</evidence>
<feature type="transmembrane region" description="Helical" evidence="1">
    <location>
        <begin position="66"/>
        <end position="90"/>
    </location>
</feature>
<sequence length="335" mass="39111">MFPPAVERFYSNGIYRYISSFLRIVSGWLPFSIGDVLYTIAVIWFLFGVIKFIVKLFRPVNKKHHLLQSAFSLASGFMWVYILFHILWGLNYDREGIARQLNLSPKKEYGTEELNNLAKELILKTNQYRSLFTPGDIDTSYKNIRAEAINAYDISAKTYPFLSYRFQSIKVPVYNVLGNYLGYSGYLNPFTNEAQVNTRQPAFLLPFVVCHEISHQLGYGTEDEANFAGYITARNSPENYFKYSTYFQLMRYANNELYYRDSTLAIANEKLLDTLVKQDMQYLADFFNRYKNPFEKYAAAIYNQYLKSNNQPQGLATYNNVTAWLLAYKEKYKAL</sequence>
<dbReference type="InterPro" id="IPR024294">
    <property type="entry name" value="DUF3810"/>
</dbReference>
<evidence type="ECO:0000313" key="3">
    <source>
        <dbReference type="Proteomes" id="UP001209317"/>
    </source>
</evidence>
<dbReference type="Proteomes" id="UP001209317">
    <property type="component" value="Unassembled WGS sequence"/>
</dbReference>
<dbReference type="AlphaFoldDB" id="A0AAE3LL58"/>
<dbReference type="Pfam" id="PF12725">
    <property type="entry name" value="DUF3810"/>
    <property type="match status" value="1"/>
</dbReference>
<reference evidence="2" key="1">
    <citation type="submission" date="2022-10" db="EMBL/GenBank/DDBJ databases">
        <authorList>
            <person name="Kim H.S."/>
            <person name="Kim J.-S."/>
            <person name="Suh M.K."/>
            <person name="Eom M.K."/>
            <person name="Lee J.-S."/>
        </authorList>
    </citation>
    <scope>NUCLEOTIDE SEQUENCE</scope>
    <source>
        <strain evidence="2">LIP-5</strain>
    </source>
</reference>
<keyword evidence="1" id="KW-0812">Transmembrane</keyword>
<proteinExistence type="predicted"/>
<protein>
    <submittedName>
        <fullName evidence="2">DUF3810 domain-containing protein</fullName>
    </submittedName>
</protein>
<keyword evidence="3" id="KW-1185">Reference proteome</keyword>
<comment type="caution">
    <text evidence="2">The sequence shown here is derived from an EMBL/GenBank/DDBJ whole genome shotgun (WGS) entry which is preliminary data.</text>
</comment>
<accession>A0AAE3LL58</accession>
<keyword evidence="1" id="KW-1133">Transmembrane helix</keyword>